<dbReference type="AlphaFoldDB" id="A0A4U6VB34"/>
<keyword evidence="1" id="KW-0812">Transmembrane</keyword>
<evidence type="ECO:0000313" key="2">
    <source>
        <dbReference type="EMBL" id="TKW25675.1"/>
    </source>
</evidence>
<proteinExistence type="predicted"/>
<accession>A0A4U6VB34</accession>
<dbReference type="EMBL" id="CM016554">
    <property type="protein sequence ID" value="TKW25675.1"/>
    <property type="molecule type" value="Genomic_DNA"/>
</dbReference>
<keyword evidence="1" id="KW-0472">Membrane</keyword>
<evidence type="ECO:0000313" key="3">
    <source>
        <dbReference type="Proteomes" id="UP000298652"/>
    </source>
</evidence>
<keyword evidence="1" id="KW-1133">Transmembrane helix</keyword>
<keyword evidence="3" id="KW-1185">Reference proteome</keyword>
<protein>
    <submittedName>
        <fullName evidence="2">Uncharacterized protein</fullName>
    </submittedName>
</protein>
<dbReference type="PANTHER" id="PTHR33726">
    <property type="entry name" value="TRANSMEMBRANE PROTEIN"/>
    <property type="match status" value="1"/>
</dbReference>
<dbReference type="PANTHER" id="PTHR33726:SF17">
    <property type="entry name" value="OS06G0620700 PROTEIN"/>
    <property type="match status" value="1"/>
</dbReference>
<reference evidence="2" key="1">
    <citation type="submission" date="2019-03" db="EMBL/GenBank/DDBJ databases">
        <title>WGS assembly of Setaria viridis.</title>
        <authorList>
            <person name="Huang P."/>
            <person name="Jenkins J."/>
            <person name="Grimwood J."/>
            <person name="Barry K."/>
            <person name="Healey A."/>
            <person name="Mamidi S."/>
            <person name="Sreedasyam A."/>
            <person name="Shu S."/>
            <person name="Feldman M."/>
            <person name="Wu J."/>
            <person name="Yu Y."/>
            <person name="Chen C."/>
            <person name="Johnson J."/>
            <person name="Rokhsar D."/>
            <person name="Baxter I."/>
            <person name="Schmutz J."/>
            <person name="Brutnell T."/>
            <person name="Kellogg E."/>
        </authorList>
    </citation>
    <scope>NUCLEOTIDE SEQUENCE [LARGE SCALE GENOMIC DNA]</scope>
</reference>
<dbReference type="Proteomes" id="UP000298652">
    <property type="component" value="Chromosome 3"/>
</dbReference>
<evidence type="ECO:0000256" key="1">
    <source>
        <dbReference type="SAM" id="Phobius"/>
    </source>
</evidence>
<organism evidence="2 3">
    <name type="scientific">Setaria viridis</name>
    <name type="common">Green bristlegrass</name>
    <name type="synonym">Setaria italica subsp. viridis</name>
    <dbReference type="NCBI Taxonomy" id="4556"/>
    <lineage>
        <taxon>Eukaryota</taxon>
        <taxon>Viridiplantae</taxon>
        <taxon>Streptophyta</taxon>
        <taxon>Embryophyta</taxon>
        <taxon>Tracheophyta</taxon>
        <taxon>Spermatophyta</taxon>
        <taxon>Magnoliopsida</taxon>
        <taxon>Liliopsida</taxon>
        <taxon>Poales</taxon>
        <taxon>Poaceae</taxon>
        <taxon>PACMAD clade</taxon>
        <taxon>Panicoideae</taxon>
        <taxon>Panicodae</taxon>
        <taxon>Paniceae</taxon>
        <taxon>Cenchrinae</taxon>
        <taxon>Setaria</taxon>
    </lineage>
</organism>
<sequence>MAGGRKREWLRKKVAAVAGTGGRSQQQQQSPRWTLRVRALSAALRRRRLGAGGLPRVDFLQVLYQNVLFYLLWVVESVVVLAKLCFFFLRFGFRL</sequence>
<dbReference type="OMA" id="FYLLWVV"/>
<feature type="transmembrane region" description="Helical" evidence="1">
    <location>
        <begin position="67"/>
        <end position="89"/>
    </location>
</feature>
<dbReference type="Gramene" id="TKW25675">
    <property type="protein sequence ID" value="TKW25675"/>
    <property type="gene ID" value="SEVIR_3G134200v2"/>
</dbReference>
<gene>
    <name evidence="2" type="ORF">SEVIR_3G134200v2</name>
</gene>
<name>A0A4U6VB34_SETVI</name>